<dbReference type="AlphaFoldDB" id="A0A6C0HT70"/>
<reference evidence="1" key="1">
    <citation type="journal article" date="2020" name="Nature">
        <title>Giant virus diversity and host interactions through global metagenomics.</title>
        <authorList>
            <person name="Schulz F."/>
            <person name="Roux S."/>
            <person name="Paez-Espino D."/>
            <person name="Jungbluth S."/>
            <person name="Walsh D.A."/>
            <person name="Denef V.J."/>
            <person name="McMahon K.D."/>
            <person name="Konstantinidis K.T."/>
            <person name="Eloe-Fadrosh E.A."/>
            <person name="Kyrpides N.C."/>
            <person name="Woyke T."/>
        </authorList>
    </citation>
    <scope>NUCLEOTIDE SEQUENCE</scope>
    <source>
        <strain evidence="1">GVMAG-M-3300023184-168</strain>
    </source>
</reference>
<dbReference type="InterPro" id="IPR016181">
    <property type="entry name" value="Acyl_CoA_acyltransferase"/>
</dbReference>
<sequence>MLIIENGIKAKQLVTSFTELYDDSFTQRWLKETYPVFCVVKYDETKTNPICVALLHKIDFDSLHIFDNPVLLDYIYTMTEHRRNNYAYNLLRKIMKKNKIIGFCCNDESAKLFVKCGFSYHPDKQWMVRFPSLSNTKTKELLNVKSKLELQKMWEYEKTNSPFIIEGTLRHQENIITAKQKYGLEFRVKIISTKYFGDDADIPTIVCFDDEKLVLGKPRYPECFTKHEYIIILVDKHNSGLFSIDIL</sequence>
<protein>
    <submittedName>
        <fullName evidence="1">Uncharacterized protein</fullName>
    </submittedName>
</protein>
<proteinExistence type="predicted"/>
<organism evidence="1">
    <name type="scientific">viral metagenome</name>
    <dbReference type="NCBI Taxonomy" id="1070528"/>
    <lineage>
        <taxon>unclassified sequences</taxon>
        <taxon>metagenomes</taxon>
        <taxon>organismal metagenomes</taxon>
    </lineage>
</organism>
<name>A0A6C0HT70_9ZZZZ</name>
<accession>A0A6C0HT70</accession>
<dbReference type="EMBL" id="MN740010">
    <property type="protein sequence ID" value="QHT83709.1"/>
    <property type="molecule type" value="Genomic_DNA"/>
</dbReference>
<dbReference type="SUPFAM" id="SSF55729">
    <property type="entry name" value="Acyl-CoA N-acyltransferases (Nat)"/>
    <property type="match status" value="1"/>
</dbReference>
<evidence type="ECO:0000313" key="1">
    <source>
        <dbReference type="EMBL" id="QHT83709.1"/>
    </source>
</evidence>